<feature type="domain" description="Signal transduction histidine kinase subgroup 3 dimerisation and phosphoacceptor" evidence="9">
    <location>
        <begin position="181"/>
        <end position="245"/>
    </location>
</feature>
<dbReference type="PANTHER" id="PTHR24421:SF63">
    <property type="entry name" value="SENSOR HISTIDINE KINASE DESK"/>
    <property type="match status" value="1"/>
</dbReference>
<evidence type="ECO:0000256" key="5">
    <source>
        <dbReference type="ARBA" id="ARBA00023012"/>
    </source>
</evidence>
<dbReference type="EC" id="2.7.13.3" evidence="2"/>
<name>A0A5C8NVG2_9BACI</name>
<evidence type="ECO:0000256" key="3">
    <source>
        <dbReference type="ARBA" id="ARBA00022679"/>
    </source>
</evidence>
<dbReference type="AlphaFoldDB" id="A0A5C8NVG2"/>
<keyword evidence="7" id="KW-1133">Transmembrane helix</keyword>
<evidence type="ECO:0000259" key="8">
    <source>
        <dbReference type="Pfam" id="PF02518"/>
    </source>
</evidence>
<feature type="transmembrane region" description="Helical" evidence="7">
    <location>
        <begin position="132"/>
        <end position="151"/>
    </location>
</feature>
<feature type="transmembrane region" description="Helical" evidence="7">
    <location>
        <begin position="107"/>
        <end position="126"/>
    </location>
</feature>
<sequence length="375" mass="42681">MEKQSWYHIIPKSTGLSAYVWVIFCILPFYFVFKTASTVGIIFGIIMILLFFTAYRLSFLSTGWIAYTAVSIEMAISVVMTVFLGYVYFSLFLAFYIGNIQSKRGFISLYVVHLVTTVLAVGVGFFNQTDIILSQWPFIIFSILGVILLPVNMYNRNKHERLEAELKAAREKISQLMVLEERQRIARDLHDTLGQKLSLIGLKSDLATRLVSVRPKQAKEEIIDIHQTARIALKEVREMVYNMKGEKLQDEIVRVQQILKAAQITCEIKGNAALQNTPLLVENTLAMCLKESVTNVVKHSQATKCTITIKQSKDEWTLEIIDDGIGIPHKKDTLKEHGLRGMRERLEFVNGTLDIMSDKGTKIMIRVPNVIKQDD</sequence>
<feature type="domain" description="DesK/YvfT N-terminal" evidence="10">
    <location>
        <begin position="4"/>
        <end position="152"/>
    </location>
</feature>
<evidence type="ECO:0000256" key="1">
    <source>
        <dbReference type="ARBA" id="ARBA00000085"/>
    </source>
</evidence>
<keyword evidence="5" id="KW-0902">Two-component regulatory system</keyword>
<proteinExistence type="predicted"/>
<gene>
    <name evidence="11" type="ORF">FHP05_08350</name>
</gene>
<dbReference type="CDD" id="cd16917">
    <property type="entry name" value="HATPase_UhpB-NarQ-NarX-like"/>
    <property type="match status" value="1"/>
</dbReference>
<dbReference type="Gene3D" id="1.20.5.1930">
    <property type="match status" value="1"/>
</dbReference>
<evidence type="ECO:0000313" key="11">
    <source>
        <dbReference type="EMBL" id="TXL65136.1"/>
    </source>
</evidence>
<dbReference type="Pfam" id="PF02518">
    <property type="entry name" value="HATPase_c"/>
    <property type="match status" value="1"/>
</dbReference>
<feature type="transmembrane region" description="Helical" evidence="7">
    <location>
        <begin position="64"/>
        <end position="95"/>
    </location>
</feature>
<feature type="domain" description="Histidine kinase/HSP90-like ATPase" evidence="8">
    <location>
        <begin position="282"/>
        <end position="369"/>
    </location>
</feature>
<dbReference type="PANTHER" id="PTHR24421">
    <property type="entry name" value="NITRATE/NITRITE SENSOR PROTEIN NARX-RELATED"/>
    <property type="match status" value="1"/>
</dbReference>
<dbReference type="GO" id="GO:0016020">
    <property type="term" value="C:membrane"/>
    <property type="evidence" value="ECO:0007669"/>
    <property type="project" value="InterPro"/>
</dbReference>
<keyword evidence="6" id="KW-0175">Coiled coil</keyword>
<organism evidence="11 12">
    <name type="scientific">Cerasibacillus terrae</name>
    <dbReference type="NCBI Taxonomy" id="2498845"/>
    <lineage>
        <taxon>Bacteria</taxon>
        <taxon>Bacillati</taxon>
        <taxon>Bacillota</taxon>
        <taxon>Bacilli</taxon>
        <taxon>Bacillales</taxon>
        <taxon>Bacillaceae</taxon>
        <taxon>Cerasibacillus</taxon>
    </lineage>
</organism>
<dbReference type="InterPro" id="IPR003594">
    <property type="entry name" value="HATPase_dom"/>
</dbReference>
<evidence type="ECO:0000259" key="10">
    <source>
        <dbReference type="Pfam" id="PF23540"/>
    </source>
</evidence>
<dbReference type="InterPro" id="IPR050482">
    <property type="entry name" value="Sensor_HK_TwoCompSys"/>
</dbReference>
<dbReference type="GO" id="GO:0000155">
    <property type="term" value="F:phosphorelay sensor kinase activity"/>
    <property type="evidence" value="ECO:0007669"/>
    <property type="project" value="InterPro"/>
</dbReference>
<accession>A0A5C8NVG2</accession>
<comment type="catalytic activity">
    <reaction evidence="1">
        <text>ATP + protein L-histidine = ADP + protein N-phospho-L-histidine.</text>
        <dbReference type="EC" id="2.7.13.3"/>
    </reaction>
</comment>
<evidence type="ECO:0000313" key="12">
    <source>
        <dbReference type="Proteomes" id="UP000321574"/>
    </source>
</evidence>
<dbReference type="GO" id="GO:0046983">
    <property type="term" value="F:protein dimerization activity"/>
    <property type="evidence" value="ECO:0007669"/>
    <property type="project" value="InterPro"/>
</dbReference>
<dbReference type="Pfam" id="PF23540">
    <property type="entry name" value="DesK_N"/>
    <property type="match status" value="1"/>
</dbReference>
<keyword evidence="4 11" id="KW-0418">Kinase</keyword>
<dbReference type="RefSeq" id="WP_147666999.1">
    <property type="nucleotide sequence ID" value="NZ_VDUW01000004.1"/>
</dbReference>
<dbReference type="OrthoDB" id="9797605at2"/>
<feature type="transmembrane region" description="Helical" evidence="7">
    <location>
        <begin position="16"/>
        <end position="33"/>
    </location>
</feature>
<evidence type="ECO:0000256" key="6">
    <source>
        <dbReference type="SAM" id="Coils"/>
    </source>
</evidence>
<reference evidence="11 12" key="1">
    <citation type="submission" date="2019-06" db="EMBL/GenBank/DDBJ databases">
        <title>Cerasibacillus sp. nov., isolated from maize field.</title>
        <authorList>
            <person name="Lin S.-Y."/>
            <person name="Tsai C.-F."/>
            <person name="Young C.-C."/>
        </authorList>
    </citation>
    <scope>NUCLEOTIDE SEQUENCE [LARGE SCALE GENOMIC DNA]</scope>
    <source>
        <strain evidence="11 12">CC-CFT480</strain>
    </source>
</reference>
<keyword evidence="12" id="KW-1185">Reference proteome</keyword>
<dbReference type="Proteomes" id="UP000321574">
    <property type="component" value="Unassembled WGS sequence"/>
</dbReference>
<feature type="coiled-coil region" evidence="6">
    <location>
        <begin position="152"/>
        <end position="179"/>
    </location>
</feature>
<dbReference type="InterPro" id="IPR036890">
    <property type="entry name" value="HATPase_C_sf"/>
</dbReference>
<dbReference type="InterPro" id="IPR056374">
    <property type="entry name" value="DesK/YvfT_N"/>
</dbReference>
<keyword evidence="7" id="KW-0472">Membrane</keyword>
<keyword evidence="3" id="KW-0808">Transferase</keyword>
<evidence type="ECO:0000256" key="2">
    <source>
        <dbReference type="ARBA" id="ARBA00012438"/>
    </source>
</evidence>
<dbReference type="Pfam" id="PF07730">
    <property type="entry name" value="HisKA_3"/>
    <property type="match status" value="1"/>
</dbReference>
<dbReference type="SUPFAM" id="SSF55874">
    <property type="entry name" value="ATPase domain of HSP90 chaperone/DNA topoisomerase II/histidine kinase"/>
    <property type="match status" value="1"/>
</dbReference>
<dbReference type="EMBL" id="VDUW01000004">
    <property type="protein sequence ID" value="TXL65136.1"/>
    <property type="molecule type" value="Genomic_DNA"/>
</dbReference>
<comment type="caution">
    <text evidence="11">The sequence shown here is derived from an EMBL/GenBank/DDBJ whole genome shotgun (WGS) entry which is preliminary data.</text>
</comment>
<evidence type="ECO:0000259" key="9">
    <source>
        <dbReference type="Pfam" id="PF07730"/>
    </source>
</evidence>
<protein>
    <recommendedName>
        <fullName evidence="2">histidine kinase</fullName>
        <ecNumber evidence="2">2.7.13.3</ecNumber>
    </recommendedName>
</protein>
<dbReference type="InterPro" id="IPR011712">
    <property type="entry name" value="Sig_transdc_His_kin_sub3_dim/P"/>
</dbReference>
<evidence type="ECO:0000256" key="7">
    <source>
        <dbReference type="SAM" id="Phobius"/>
    </source>
</evidence>
<keyword evidence="7" id="KW-0812">Transmembrane</keyword>
<feature type="transmembrane region" description="Helical" evidence="7">
    <location>
        <begin position="40"/>
        <end position="58"/>
    </location>
</feature>
<evidence type="ECO:0000256" key="4">
    <source>
        <dbReference type="ARBA" id="ARBA00022777"/>
    </source>
</evidence>
<dbReference type="Gene3D" id="3.30.565.10">
    <property type="entry name" value="Histidine kinase-like ATPase, C-terminal domain"/>
    <property type="match status" value="1"/>
</dbReference>